<gene>
    <name evidence="1" type="ORF">D358_02285</name>
</gene>
<organism evidence="1 2">
    <name type="scientific">Enterococcus faecalis RP2S-4</name>
    <dbReference type="NCBI Taxonomy" id="1244145"/>
    <lineage>
        <taxon>Bacteria</taxon>
        <taxon>Bacillati</taxon>
        <taxon>Bacillota</taxon>
        <taxon>Bacilli</taxon>
        <taxon>Lactobacillales</taxon>
        <taxon>Enterococcaceae</taxon>
        <taxon>Enterococcus</taxon>
    </lineage>
</organism>
<dbReference type="AlphaFoldDB" id="A0ABC9TI45"/>
<protein>
    <recommendedName>
        <fullName evidence="3">Helix-turn-helix domain-containing protein</fullName>
    </recommendedName>
</protein>
<name>A0ABC9TI45_ENTFL</name>
<dbReference type="Proteomes" id="UP000015750">
    <property type="component" value="Unassembled WGS sequence"/>
</dbReference>
<reference evidence="1 2" key="1">
    <citation type="submission" date="2013-06" db="EMBL/GenBank/DDBJ databases">
        <authorList>
            <person name="Weinstock G."/>
            <person name="Sodergren E."/>
            <person name="Lobos E.A."/>
            <person name="Fulton L."/>
            <person name="Fulton R."/>
            <person name="Courtney L."/>
            <person name="Fronick C."/>
            <person name="O'Laughlin M."/>
            <person name="Godfrey J."/>
            <person name="Wilson R.M."/>
            <person name="Miner T."/>
            <person name="Farmer C."/>
            <person name="Delehaunty K."/>
            <person name="Cordes M."/>
            <person name="Minx P."/>
            <person name="Tomlinson C."/>
            <person name="Chen J."/>
            <person name="Wollam A."/>
            <person name="Pepin K.H."/>
            <person name="Bhonagiri V."/>
            <person name="Zhang X."/>
            <person name="Warren W."/>
            <person name="Mitreva M."/>
            <person name="Mardis E.R."/>
            <person name="Wilson R.K."/>
        </authorList>
    </citation>
    <scope>NUCLEOTIDE SEQUENCE [LARGE SCALE GENOMIC DNA]</scope>
    <source>
        <strain evidence="1 2">RP2S-4</strain>
    </source>
</reference>
<sequence length="99" mass="11429">MNSTFLLFTSRWEVVQSTAVEITLSPDQEASFKNYIYTLVVDEVISARTAVHLGIANNTLDKWIEVGLPMIHLWGVIRFQREEIDKWLRNYSKAQQSAV</sequence>
<comment type="caution">
    <text evidence="1">The sequence shown here is derived from an EMBL/GenBank/DDBJ whole genome shotgun (WGS) entry which is preliminary data.</text>
</comment>
<evidence type="ECO:0000313" key="2">
    <source>
        <dbReference type="Proteomes" id="UP000015750"/>
    </source>
</evidence>
<dbReference type="InterPro" id="IPR009061">
    <property type="entry name" value="DNA-bd_dom_put_sf"/>
</dbReference>
<accession>A0ABC9TI45</accession>
<dbReference type="EMBL" id="ATIR01000082">
    <property type="protein sequence ID" value="EPI06080.1"/>
    <property type="molecule type" value="Genomic_DNA"/>
</dbReference>
<proteinExistence type="predicted"/>
<evidence type="ECO:0000313" key="1">
    <source>
        <dbReference type="EMBL" id="EPI06080.1"/>
    </source>
</evidence>
<dbReference type="SUPFAM" id="SSF46955">
    <property type="entry name" value="Putative DNA-binding domain"/>
    <property type="match status" value="1"/>
</dbReference>
<evidence type="ECO:0008006" key="3">
    <source>
        <dbReference type="Google" id="ProtNLM"/>
    </source>
</evidence>